<keyword evidence="5" id="KW-1185">Reference proteome</keyword>
<dbReference type="CDD" id="cd07012">
    <property type="entry name" value="PBP2_Bug_TTT"/>
    <property type="match status" value="1"/>
</dbReference>
<dbReference type="InterPro" id="IPR042100">
    <property type="entry name" value="Bug_dom1"/>
</dbReference>
<evidence type="ECO:0000313" key="5">
    <source>
        <dbReference type="Proteomes" id="UP000233458"/>
    </source>
</evidence>
<proteinExistence type="inferred from homology"/>
<dbReference type="Proteomes" id="UP000233597">
    <property type="component" value="Unassembled WGS sequence"/>
</dbReference>
<reference evidence="3 5" key="2">
    <citation type="submission" date="2017-10" db="EMBL/GenBank/DDBJ databases">
        <title>Biodiversity and function of Thalassospira species in the particle-attached aromatic-hydrocarbon-degrading consortia from the surface seawater of the China South Sea.</title>
        <authorList>
            <person name="Dong C."/>
            <person name="Liu R."/>
            <person name="Shao Z."/>
        </authorList>
    </citation>
    <scope>NUCLEOTIDE SEQUENCE [LARGE SCALE GENOMIC DNA]</scope>
    <source>
        <strain evidence="3 5">CSC3H3</strain>
    </source>
</reference>
<accession>A0A2N3KX40</accession>
<dbReference type="PIRSF" id="PIRSF017082">
    <property type="entry name" value="YflP"/>
    <property type="match status" value="1"/>
</dbReference>
<dbReference type="EMBL" id="CP024199">
    <property type="protein sequence ID" value="AUG54014.1"/>
    <property type="molecule type" value="Genomic_DNA"/>
</dbReference>
<dbReference type="AlphaFoldDB" id="A0A2N3KX40"/>
<dbReference type="Gene3D" id="3.40.190.10">
    <property type="entry name" value="Periplasmic binding protein-like II"/>
    <property type="match status" value="1"/>
</dbReference>
<evidence type="ECO:0000313" key="4">
    <source>
        <dbReference type="EMBL" id="PKR55145.1"/>
    </source>
</evidence>
<dbReference type="SUPFAM" id="SSF53850">
    <property type="entry name" value="Periplasmic binding protein-like II"/>
    <property type="match status" value="1"/>
</dbReference>
<comment type="similarity">
    <text evidence="1">Belongs to the UPF0065 (bug) family.</text>
</comment>
<dbReference type="Pfam" id="PF03401">
    <property type="entry name" value="TctC"/>
    <property type="match status" value="1"/>
</dbReference>
<feature type="chain" id="PRO_5014710341" description="Tripartite tricarboxylate transporter substrate-binding protein" evidence="2">
    <location>
        <begin position="20"/>
        <end position="313"/>
    </location>
</feature>
<dbReference type="OrthoDB" id="7250553at2"/>
<dbReference type="PANTHER" id="PTHR42928">
    <property type="entry name" value="TRICARBOXYLATE-BINDING PROTEIN"/>
    <property type="match status" value="1"/>
</dbReference>
<name>A0A2N3KX40_9PROT</name>
<sequence>MLSTAVFGAVLGTAALAHAADFPEHRVNLVVWAGAGGALDTYGRELSKLLDEQAGWETKVVNRPGGSGSVGMSYVLNQPADGYNILVHTSTLTFSIARNLMPYKLDDLRFVRAMQGEPSALAVRKDAKLNSAKDFVDAMKKDPKGLRVGGYGTGGFHQYMLYQFMRAEDFEAGWIPFDASGKVALGLMGDHLDAAMMTPSSGLSQVESGDIRLLGISTDERSSYFPDVPTFKEQGIDLDGMVWRGVSVKAGTPDDVVASIQAALDKVQASDEWKTFMQQQKQEDLAIKDGDFRDMAQKQLDTQSAFLKEAGFN</sequence>
<reference evidence="4 6" key="1">
    <citation type="submission" date="2017-09" db="EMBL/GenBank/DDBJ databases">
        <title>Biodiversity and function of Thalassospira species in the particle-attached aromatic-hydrocarbon-degrading consortia from the surface seawater of the South China Sea.</title>
        <authorList>
            <person name="Dong C."/>
            <person name="Liu R."/>
            <person name="Shao Z."/>
        </authorList>
    </citation>
    <scope>NUCLEOTIDE SEQUENCE [LARGE SCALE GENOMIC DNA]</scope>
    <source>
        <strain evidence="4 6">CSC1P2</strain>
    </source>
</reference>
<evidence type="ECO:0000313" key="6">
    <source>
        <dbReference type="Proteomes" id="UP000233597"/>
    </source>
</evidence>
<dbReference type="Gene3D" id="3.40.190.150">
    <property type="entry name" value="Bordetella uptake gene, domain 1"/>
    <property type="match status" value="1"/>
</dbReference>
<feature type="signal peptide" evidence="2">
    <location>
        <begin position="1"/>
        <end position="19"/>
    </location>
</feature>
<protein>
    <recommendedName>
        <fullName evidence="7">Tripartite tricarboxylate transporter substrate-binding protein</fullName>
    </recommendedName>
</protein>
<dbReference type="KEGG" id="thac:CSC3H3_15765"/>
<evidence type="ECO:0000256" key="1">
    <source>
        <dbReference type="ARBA" id="ARBA00006987"/>
    </source>
</evidence>
<evidence type="ECO:0000256" key="2">
    <source>
        <dbReference type="SAM" id="SignalP"/>
    </source>
</evidence>
<keyword evidence="2" id="KW-0732">Signal</keyword>
<evidence type="ECO:0000313" key="3">
    <source>
        <dbReference type="EMBL" id="AUG54014.1"/>
    </source>
</evidence>
<organism evidence="4 6">
    <name type="scientific">Thalassospira marina</name>
    <dbReference type="NCBI Taxonomy" id="2048283"/>
    <lineage>
        <taxon>Bacteria</taxon>
        <taxon>Pseudomonadati</taxon>
        <taxon>Pseudomonadota</taxon>
        <taxon>Alphaproteobacteria</taxon>
        <taxon>Rhodospirillales</taxon>
        <taxon>Thalassospiraceae</taxon>
        <taxon>Thalassospira</taxon>
    </lineage>
</organism>
<dbReference type="PANTHER" id="PTHR42928:SF3">
    <property type="entry name" value="UPF0065 PROTEIN YFLP"/>
    <property type="match status" value="1"/>
</dbReference>
<dbReference type="Proteomes" id="UP000233458">
    <property type="component" value="Chromosome"/>
</dbReference>
<gene>
    <name evidence="4" type="ORF">COO20_07150</name>
    <name evidence="3" type="ORF">CSC3H3_15765</name>
</gene>
<dbReference type="InterPro" id="IPR005064">
    <property type="entry name" value="BUG"/>
</dbReference>
<evidence type="ECO:0008006" key="7">
    <source>
        <dbReference type="Google" id="ProtNLM"/>
    </source>
</evidence>
<dbReference type="EMBL" id="NWTK01000003">
    <property type="protein sequence ID" value="PKR55145.1"/>
    <property type="molecule type" value="Genomic_DNA"/>
</dbReference>